<dbReference type="PANTHER" id="PTHR46825">
    <property type="entry name" value="D-ALANYL-D-ALANINE-CARBOXYPEPTIDASE/ENDOPEPTIDASE AMPH"/>
    <property type="match status" value="1"/>
</dbReference>
<dbReference type="Proteomes" id="UP001163336">
    <property type="component" value="Chromosome"/>
</dbReference>
<keyword evidence="1" id="KW-0732">Signal</keyword>
<dbReference type="EMBL" id="AP026966">
    <property type="protein sequence ID" value="BDT57561.1"/>
    <property type="molecule type" value="Genomic_DNA"/>
</dbReference>
<name>A0ABN6T5Q2_9BURK</name>
<gene>
    <name evidence="3" type="ORF">MasN3_10550</name>
</gene>
<feature type="signal peptide" evidence="1">
    <location>
        <begin position="1"/>
        <end position="19"/>
    </location>
</feature>
<dbReference type="GO" id="GO:0016787">
    <property type="term" value="F:hydrolase activity"/>
    <property type="evidence" value="ECO:0007669"/>
    <property type="project" value="UniProtKB-KW"/>
</dbReference>
<dbReference type="PANTHER" id="PTHR46825:SF9">
    <property type="entry name" value="BETA-LACTAMASE-RELATED DOMAIN-CONTAINING PROTEIN"/>
    <property type="match status" value="1"/>
</dbReference>
<dbReference type="InterPro" id="IPR012338">
    <property type="entry name" value="Beta-lactam/transpept-like"/>
</dbReference>
<dbReference type="InterPro" id="IPR001466">
    <property type="entry name" value="Beta-lactam-related"/>
</dbReference>
<reference evidence="3" key="1">
    <citation type="submission" date="2022-11" db="EMBL/GenBank/DDBJ databases">
        <title>Isolation and characterization of PLA-degrading bacterium Massilia sp. from Antarctic soil.</title>
        <authorList>
            <person name="Sato K."/>
            <person name="Gomez-Fuentes C."/>
            <person name="Ahmad S.A."/>
            <person name="Zulkharnain A."/>
        </authorList>
    </citation>
    <scope>NUCLEOTIDE SEQUENCE</scope>
    <source>
        <strain evidence="3">N-3</strain>
    </source>
</reference>
<organism evidence="3 4">
    <name type="scientific">Massilia varians</name>
    <dbReference type="NCBI Taxonomy" id="457921"/>
    <lineage>
        <taxon>Bacteria</taxon>
        <taxon>Pseudomonadati</taxon>
        <taxon>Pseudomonadota</taxon>
        <taxon>Betaproteobacteria</taxon>
        <taxon>Burkholderiales</taxon>
        <taxon>Oxalobacteraceae</taxon>
        <taxon>Telluria group</taxon>
        <taxon>Massilia</taxon>
    </lineage>
</organism>
<evidence type="ECO:0000259" key="2">
    <source>
        <dbReference type="Pfam" id="PF00144"/>
    </source>
</evidence>
<dbReference type="Pfam" id="PF00144">
    <property type="entry name" value="Beta-lactamase"/>
    <property type="match status" value="1"/>
</dbReference>
<dbReference type="InterPro" id="IPR050491">
    <property type="entry name" value="AmpC-like"/>
</dbReference>
<dbReference type="SUPFAM" id="SSF56601">
    <property type="entry name" value="beta-lactamase/transpeptidase-like"/>
    <property type="match status" value="1"/>
</dbReference>
<evidence type="ECO:0000313" key="3">
    <source>
        <dbReference type="EMBL" id="BDT57561.1"/>
    </source>
</evidence>
<protein>
    <submittedName>
        <fullName evidence="3">Serine hydrolase</fullName>
    </submittedName>
</protein>
<proteinExistence type="predicted"/>
<feature type="chain" id="PRO_5046176984" evidence="1">
    <location>
        <begin position="20"/>
        <end position="402"/>
    </location>
</feature>
<keyword evidence="4" id="KW-1185">Reference proteome</keyword>
<feature type="domain" description="Beta-lactamase-related" evidence="2">
    <location>
        <begin position="31"/>
        <end position="385"/>
    </location>
</feature>
<keyword evidence="3" id="KW-0378">Hydrolase</keyword>
<evidence type="ECO:0000313" key="4">
    <source>
        <dbReference type="Proteomes" id="UP001163336"/>
    </source>
</evidence>
<accession>A0ABN6T5Q2</accession>
<sequence>MFAPCLLALLAVGVPAAQAAEERPALTHQLAKLQQASSLPGFAVAVVSSNAVLYQRGFGHADLQAKRPYTEETLQNVGSVSKTVIGVAIVKAIELGYFGLDTEINAILPFPVAHPHGGGPITVRHLVTHTSSIVDDDEIYGHSYYVLPDADTGGPLYRQFRRDFTQPGRQDLSLGAFLKNYLAVGGRSYRKTNFAKEAPGLAYHYSNIGAALAAYLIEVKSGQSFEAFTRKHIFEPLQMRSTSWRADPGQAKRQATAYNRRHQAYPRYALVTYPDGGLTTSAADLARFLMAMVKGYKGGEGVLSKAGFTLLFDPEFAPEALPAASPAAEPNSGVFWRIRRNGLVGHSGSDPGVTAFMFIDPASGTGRILMTNIEAGGKGEQDDPKIVQQFRDVWKALADVRP</sequence>
<dbReference type="Gene3D" id="3.40.710.10">
    <property type="entry name" value="DD-peptidase/beta-lactamase superfamily"/>
    <property type="match status" value="1"/>
</dbReference>
<evidence type="ECO:0000256" key="1">
    <source>
        <dbReference type="SAM" id="SignalP"/>
    </source>
</evidence>